<dbReference type="PANTHER" id="PTHR30269">
    <property type="entry name" value="TRANSMEMBRANE PROTEIN YFCA"/>
    <property type="match status" value="1"/>
</dbReference>
<keyword evidence="5 8" id="KW-0812">Transmembrane</keyword>
<feature type="transmembrane region" description="Helical" evidence="8">
    <location>
        <begin position="219"/>
        <end position="237"/>
    </location>
</feature>
<dbReference type="InterPro" id="IPR002781">
    <property type="entry name" value="TM_pro_TauE-like"/>
</dbReference>
<evidence type="ECO:0000313" key="9">
    <source>
        <dbReference type="EMBL" id="MPV37341.1"/>
    </source>
</evidence>
<feature type="transmembrane region" description="Helical" evidence="8">
    <location>
        <begin position="30"/>
        <end position="56"/>
    </location>
</feature>
<dbReference type="Pfam" id="PF01925">
    <property type="entry name" value="TauE"/>
    <property type="match status" value="1"/>
</dbReference>
<evidence type="ECO:0000256" key="7">
    <source>
        <dbReference type="ARBA" id="ARBA00023136"/>
    </source>
</evidence>
<evidence type="ECO:0000256" key="8">
    <source>
        <dbReference type="RuleBase" id="RU363041"/>
    </source>
</evidence>
<dbReference type="OrthoDB" id="3872971at2"/>
<dbReference type="RefSeq" id="WP_152196692.1">
    <property type="nucleotide sequence ID" value="NZ_VUKD01000007.1"/>
</dbReference>
<feature type="transmembrane region" description="Helical" evidence="8">
    <location>
        <begin position="192"/>
        <end position="212"/>
    </location>
</feature>
<comment type="caution">
    <text evidence="9">The sequence shown here is derived from an EMBL/GenBank/DDBJ whole genome shotgun (WGS) entry which is preliminary data.</text>
</comment>
<keyword evidence="3" id="KW-0813">Transport</keyword>
<reference evidence="9 10" key="1">
    <citation type="submission" date="2019-10" db="EMBL/GenBank/DDBJ databases">
        <title>Georgenia wutianyii sp. nov. and Georgenia yuyongxinii sp. nov. isolated from plateau pika (Ochotona curzoniae) in the Qinghai-Tibet plateau of China.</title>
        <authorList>
            <person name="Tian Z."/>
        </authorList>
    </citation>
    <scope>NUCLEOTIDE SEQUENCE [LARGE SCALE GENOMIC DNA]</scope>
    <source>
        <strain evidence="9 10">JCM 19765</strain>
    </source>
</reference>
<evidence type="ECO:0000256" key="2">
    <source>
        <dbReference type="ARBA" id="ARBA00009142"/>
    </source>
</evidence>
<feature type="transmembrane region" description="Helical" evidence="8">
    <location>
        <begin position="124"/>
        <end position="149"/>
    </location>
</feature>
<organism evidence="9 10">
    <name type="scientific">Georgenia subflava</name>
    <dbReference type="NCBI Taxonomy" id="1622177"/>
    <lineage>
        <taxon>Bacteria</taxon>
        <taxon>Bacillati</taxon>
        <taxon>Actinomycetota</taxon>
        <taxon>Actinomycetes</taxon>
        <taxon>Micrococcales</taxon>
        <taxon>Bogoriellaceae</taxon>
        <taxon>Georgenia</taxon>
    </lineage>
</organism>
<feature type="transmembrane region" description="Helical" evidence="8">
    <location>
        <begin position="68"/>
        <end position="86"/>
    </location>
</feature>
<dbReference type="InterPro" id="IPR052017">
    <property type="entry name" value="TSUP"/>
</dbReference>
<evidence type="ECO:0000313" key="10">
    <source>
        <dbReference type="Proteomes" id="UP000437709"/>
    </source>
</evidence>
<evidence type="ECO:0000256" key="3">
    <source>
        <dbReference type="ARBA" id="ARBA00022448"/>
    </source>
</evidence>
<keyword evidence="10" id="KW-1185">Reference proteome</keyword>
<evidence type="ECO:0000256" key="6">
    <source>
        <dbReference type="ARBA" id="ARBA00022989"/>
    </source>
</evidence>
<proteinExistence type="inferred from homology"/>
<keyword evidence="4 8" id="KW-1003">Cell membrane</keyword>
<protein>
    <recommendedName>
        <fullName evidence="8">Probable membrane transporter protein</fullName>
    </recommendedName>
</protein>
<evidence type="ECO:0000256" key="4">
    <source>
        <dbReference type="ARBA" id="ARBA00022475"/>
    </source>
</evidence>
<dbReference type="Proteomes" id="UP000437709">
    <property type="component" value="Unassembled WGS sequence"/>
</dbReference>
<gene>
    <name evidence="9" type="ORF">GB881_09815</name>
</gene>
<keyword evidence="7 8" id="KW-0472">Membrane</keyword>
<accession>A0A6N7EIT8</accession>
<evidence type="ECO:0000256" key="1">
    <source>
        <dbReference type="ARBA" id="ARBA00004651"/>
    </source>
</evidence>
<dbReference type="PANTHER" id="PTHR30269:SF37">
    <property type="entry name" value="MEMBRANE TRANSPORTER PROTEIN"/>
    <property type="match status" value="1"/>
</dbReference>
<dbReference type="AlphaFoldDB" id="A0A6N7EIT8"/>
<comment type="subcellular location">
    <subcellularLocation>
        <location evidence="1 8">Cell membrane</location>
        <topology evidence="1 8">Multi-pass membrane protein</topology>
    </subcellularLocation>
</comment>
<keyword evidence="6 8" id="KW-1133">Transmembrane helix</keyword>
<sequence>MTAPLLIAVFLGGLAQRATGMGLVLVSAPFIVVALGPAQGVVVGNLLGIVASVLVYARVRNSVEWRMLWGMLPAAVVGVVAGTLLAEKLPTAWAQVLVGVLVLVAMLLSFLIARIRHIHRGPKVTAVAGAASGAMAALAGIGGPAMAVLRTLTRWDHVGFTATLQPFFIGISTVTVFARVTADPEAWPDLGLGWLAIGLAMLLGVALGDVMARRLRARMVGAGITVVASLGAVWTLIDGIAAL</sequence>
<comment type="similarity">
    <text evidence="2 8">Belongs to the 4-toluene sulfonate uptake permease (TSUP) (TC 2.A.102) family.</text>
</comment>
<dbReference type="EMBL" id="WHPC01000033">
    <property type="protein sequence ID" value="MPV37341.1"/>
    <property type="molecule type" value="Genomic_DNA"/>
</dbReference>
<evidence type="ECO:0000256" key="5">
    <source>
        <dbReference type="ARBA" id="ARBA00022692"/>
    </source>
</evidence>
<feature type="transmembrane region" description="Helical" evidence="8">
    <location>
        <begin position="92"/>
        <end position="112"/>
    </location>
</feature>
<name>A0A6N7EIT8_9MICO</name>
<dbReference type="GO" id="GO:0005886">
    <property type="term" value="C:plasma membrane"/>
    <property type="evidence" value="ECO:0007669"/>
    <property type="project" value="UniProtKB-SubCell"/>
</dbReference>